<feature type="transmembrane region" description="Helical" evidence="1">
    <location>
        <begin position="143"/>
        <end position="161"/>
    </location>
</feature>
<keyword evidence="1" id="KW-0812">Transmembrane</keyword>
<organism evidence="3 4">
    <name type="scientific">Kitasatospora nipponensis</name>
    <dbReference type="NCBI Taxonomy" id="258049"/>
    <lineage>
        <taxon>Bacteria</taxon>
        <taxon>Bacillati</taxon>
        <taxon>Actinomycetota</taxon>
        <taxon>Actinomycetes</taxon>
        <taxon>Kitasatosporales</taxon>
        <taxon>Streptomycetaceae</taxon>
        <taxon>Kitasatospora</taxon>
    </lineage>
</organism>
<feature type="transmembrane region" description="Helical" evidence="1">
    <location>
        <begin position="198"/>
        <end position="218"/>
    </location>
</feature>
<keyword evidence="2" id="KW-0732">Signal</keyword>
<protein>
    <recommendedName>
        <fullName evidence="5">Integral membrane protein</fullName>
    </recommendedName>
</protein>
<evidence type="ECO:0000256" key="2">
    <source>
        <dbReference type="SAM" id="SignalP"/>
    </source>
</evidence>
<feature type="signal peptide" evidence="2">
    <location>
        <begin position="1"/>
        <end position="16"/>
    </location>
</feature>
<reference evidence="4" key="1">
    <citation type="journal article" date="2019" name="Int. J. Syst. Evol. Microbiol.">
        <title>The Global Catalogue of Microorganisms (GCM) 10K type strain sequencing project: providing services to taxonomists for standard genome sequencing and annotation.</title>
        <authorList>
            <consortium name="The Broad Institute Genomics Platform"/>
            <consortium name="The Broad Institute Genome Sequencing Center for Infectious Disease"/>
            <person name="Wu L."/>
            <person name="Ma J."/>
        </authorList>
    </citation>
    <scope>NUCLEOTIDE SEQUENCE [LARGE SCALE GENOMIC DNA]</scope>
    <source>
        <strain evidence="4">JCM 13004</strain>
    </source>
</reference>
<feature type="chain" id="PRO_5047161150" description="Integral membrane protein" evidence="2">
    <location>
        <begin position="17"/>
        <end position="230"/>
    </location>
</feature>
<evidence type="ECO:0000313" key="3">
    <source>
        <dbReference type="EMBL" id="GAA1229649.1"/>
    </source>
</evidence>
<dbReference type="EMBL" id="BAAALF010000024">
    <property type="protein sequence ID" value="GAA1229649.1"/>
    <property type="molecule type" value="Genomic_DNA"/>
</dbReference>
<evidence type="ECO:0008006" key="5">
    <source>
        <dbReference type="Google" id="ProtNLM"/>
    </source>
</evidence>
<evidence type="ECO:0000313" key="4">
    <source>
        <dbReference type="Proteomes" id="UP001500037"/>
    </source>
</evidence>
<name>A0ABP4GPM5_9ACTN</name>
<comment type="caution">
    <text evidence="3">The sequence shown here is derived from an EMBL/GenBank/DDBJ whole genome shotgun (WGS) entry which is preliminary data.</text>
</comment>
<keyword evidence="1" id="KW-1133">Transmembrane helix</keyword>
<feature type="transmembrane region" description="Helical" evidence="1">
    <location>
        <begin position="173"/>
        <end position="192"/>
    </location>
</feature>
<accession>A0ABP4GPM5</accession>
<proteinExistence type="predicted"/>
<gene>
    <name evidence="3" type="ORF">GCM10009665_20110</name>
</gene>
<evidence type="ECO:0000256" key="1">
    <source>
        <dbReference type="SAM" id="Phobius"/>
    </source>
</evidence>
<sequence>MLLCLAFLALLTGASAPFDLPGAIDDGDRYRAAVPCATDPATPTTGPPTDCRDLVEERLEAVHVTRSKGADWVVVEPLSDDPGAAQAGRRRIDVTDARRLSQVFHPGDQVTVTWWEGEPTAVTDAGQQVESDSPPTAQAPLDLTATTCLLLLAVLLGWAAVRRLRGLGRRSQGALPPAAFLLIAVAIGGAIGTGERSLLLVGVLQGLVLVPASVLLAVRNRHRRRHPQRR</sequence>
<keyword evidence="1" id="KW-0472">Membrane</keyword>
<dbReference type="Proteomes" id="UP001500037">
    <property type="component" value="Unassembled WGS sequence"/>
</dbReference>
<keyword evidence="4" id="KW-1185">Reference proteome</keyword>